<comment type="caution">
    <text evidence="1">The sequence shown here is derived from an EMBL/GenBank/DDBJ whole genome shotgun (WGS) entry which is preliminary data.</text>
</comment>
<dbReference type="RefSeq" id="WP_154484938.1">
    <property type="nucleotide sequence ID" value="NZ_VULR01000020.1"/>
</dbReference>
<evidence type="ECO:0008006" key="3">
    <source>
        <dbReference type="Google" id="ProtNLM"/>
    </source>
</evidence>
<dbReference type="OrthoDB" id="1907806at2"/>
<dbReference type="EMBL" id="VULR01000020">
    <property type="protein sequence ID" value="MSS44266.1"/>
    <property type="molecule type" value="Genomic_DNA"/>
</dbReference>
<sequence>MNIDILDKSLLKSLIDGSISFHEVMNAYNIKTSIACNISSNVLGFVYVSRRGNYHLILNGNVNYETQCKTFIHEIKHITYDLPSMGYIIGLDMQHTYFEGEADRVAECIAGYIYGK</sequence>
<name>A0A844FK50_9FIRM</name>
<dbReference type="AlphaFoldDB" id="A0A844FK50"/>
<evidence type="ECO:0000313" key="1">
    <source>
        <dbReference type="EMBL" id="MSS44266.1"/>
    </source>
</evidence>
<dbReference type="Proteomes" id="UP000462760">
    <property type="component" value="Unassembled WGS sequence"/>
</dbReference>
<organism evidence="1 2">
    <name type="scientific">Anaerosalibacter bizertensis</name>
    <dbReference type="NCBI Taxonomy" id="932217"/>
    <lineage>
        <taxon>Bacteria</taxon>
        <taxon>Bacillati</taxon>
        <taxon>Bacillota</taxon>
        <taxon>Tissierellia</taxon>
        <taxon>Tissierellales</taxon>
        <taxon>Sporanaerobacteraceae</taxon>
        <taxon>Anaerosalibacter</taxon>
    </lineage>
</organism>
<accession>A0A844FK50</accession>
<reference evidence="1 2" key="1">
    <citation type="submission" date="2019-08" db="EMBL/GenBank/DDBJ databases">
        <title>In-depth cultivation of the pig gut microbiome towards novel bacterial diversity and tailored functional studies.</title>
        <authorList>
            <person name="Wylensek D."/>
            <person name="Hitch T.C.A."/>
            <person name="Clavel T."/>
        </authorList>
    </citation>
    <scope>NUCLEOTIDE SEQUENCE [LARGE SCALE GENOMIC DNA]</scope>
    <source>
        <strain evidence="1 2">Med78-601-WT-4W-RMD-3</strain>
    </source>
</reference>
<evidence type="ECO:0000313" key="2">
    <source>
        <dbReference type="Proteomes" id="UP000462760"/>
    </source>
</evidence>
<gene>
    <name evidence="1" type="ORF">FYJ27_11200</name>
</gene>
<protein>
    <recommendedName>
        <fullName evidence="3">ImmA/IrrE family metallo-endopeptidase</fullName>
    </recommendedName>
</protein>
<proteinExistence type="predicted"/>